<dbReference type="Pfam" id="PF17200">
    <property type="entry name" value="sCache_2"/>
    <property type="match status" value="1"/>
</dbReference>
<evidence type="ECO:0000256" key="4">
    <source>
        <dbReference type="ARBA" id="ARBA00022989"/>
    </source>
</evidence>
<comment type="caution">
    <text evidence="11">The sequence shown here is derived from an EMBL/GenBank/DDBJ whole genome shotgun (WGS) entry which is preliminary data.</text>
</comment>
<evidence type="ECO:0000313" key="12">
    <source>
        <dbReference type="Proteomes" id="UP000037540"/>
    </source>
</evidence>
<protein>
    <submittedName>
        <fullName evidence="11">Chemotaxis protein</fullName>
    </submittedName>
</protein>
<dbReference type="Gene3D" id="3.30.450.20">
    <property type="entry name" value="PAS domain"/>
    <property type="match status" value="1"/>
</dbReference>
<dbReference type="Gene3D" id="1.10.287.950">
    <property type="entry name" value="Methyl-accepting chemotaxis protein"/>
    <property type="match status" value="1"/>
</dbReference>
<feature type="transmembrane region" description="Helical" evidence="9">
    <location>
        <begin position="211"/>
        <end position="232"/>
    </location>
</feature>
<dbReference type="Proteomes" id="UP000037540">
    <property type="component" value="Unassembled WGS sequence"/>
</dbReference>
<feature type="transmembrane region" description="Helical" evidence="9">
    <location>
        <begin position="12"/>
        <end position="35"/>
    </location>
</feature>
<organism evidence="11 12">
    <name type="scientific">Clostridium botulinum</name>
    <dbReference type="NCBI Taxonomy" id="1491"/>
    <lineage>
        <taxon>Bacteria</taxon>
        <taxon>Bacillati</taxon>
        <taxon>Bacillota</taxon>
        <taxon>Clostridia</taxon>
        <taxon>Eubacteriales</taxon>
        <taxon>Clostridiaceae</taxon>
        <taxon>Clostridium</taxon>
    </lineage>
</organism>
<evidence type="ECO:0000256" key="2">
    <source>
        <dbReference type="ARBA" id="ARBA00022475"/>
    </source>
</evidence>
<dbReference type="SMART" id="SM01049">
    <property type="entry name" value="Cache_2"/>
    <property type="match status" value="1"/>
</dbReference>
<evidence type="ECO:0000256" key="5">
    <source>
        <dbReference type="ARBA" id="ARBA00023136"/>
    </source>
</evidence>
<comment type="subcellular location">
    <subcellularLocation>
        <location evidence="1">Cell membrane</location>
        <topology evidence="1">Multi-pass membrane protein</topology>
    </subcellularLocation>
</comment>
<dbReference type="GO" id="GO:0007165">
    <property type="term" value="P:signal transduction"/>
    <property type="evidence" value="ECO:0007669"/>
    <property type="project" value="UniProtKB-KW"/>
</dbReference>
<keyword evidence="4 9" id="KW-1133">Transmembrane helix</keyword>
<keyword evidence="6 7" id="KW-0807">Transducer</keyword>
<evidence type="ECO:0000256" key="1">
    <source>
        <dbReference type="ARBA" id="ARBA00004651"/>
    </source>
</evidence>
<proteinExistence type="predicted"/>
<dbReference type="OrthoDB" id="9810264at2"/>
<reference evidence="11 12" key="1">
    <citation type="submission" date="2015-07" db="EMBL/GenBank/DDBJ databases">
        <title>Draft genome sequences of 17 French Clostridium botulinum group III.</title>
        <authorList>
            <person name="Woudstra C."/>
            <person name="Le Marechal C."/>
            <person name="Souillard R."/>
            <person name="Bayon-Auboyer M.-H."/>
            <person name="Dessouter D."/>
            <person name="Fach P."/>
        </authorList>
    </citation>
    <scope>NUCLEOTIDE SEQUENCE [LARGE SCALE GENOMIC DNA]</scope>
    <source>
        <strain evidence="11 12">12LNRI-CD</strain>
    </source>
</reference>
<dbReference type="SUPFAM" id="SSF58104">
    <property type="entry name" value="Methyl-accepting chemotaxis protein (MCP) signaling domain"/>
    <property type="match status" value="1"/>
</dbReference>
<evidence type="ECO:0000256" key="3">
    <source>
        <dbReference type="ARBA" id="ARBA00022692"/>
    </source>
</evidence>
<evidence type="ECO:0000256" key="9">
    <source>
        <dbReference type="SAM" id="Phobius"/>
    </source>
</evidence>
<gene>
    <name evidence="11" type="ORF">ADU74_10660</name>
</gene>
<evidence type="ECO:0000256" key="8">
    <source>
        <dbReference type="SAM" id="Coils"/>
    </source>
</evidence>
<dbReference type="AlphaFoldDB" id="A0A9Q1UWM6"/>
<keyword evidence="2" id="KW-1003">Cell membrane</keyword>
<keyword evidence="3 9" id="KW-0812">Transmembrane</keyword>
<dbReference type="PANTHER" id="PTHR32089">
    <property type="entry name" value="METHYL-ACCEPTING CHEMOTAXIS PROTEIN MCPB"/>
    <property type="match status" value="1"/>
</dbReference>
<dbReference type="SMART" id="SM00283">
    <property type="entry name" value="MA"/>
    <property type="match status" value="1"/>
</dbReference>
<dbReference type="PROSITE" id="PS50111">
    <property type="entry name" value="CHEMOTAXIS_TRANSDUC_2"/>
    <property type="match status" value="1"/>
</dbReference>
<evidence type="ECO:0000256" key="7">
    <source>
        <dbReference type="PROSITE-ProRule" id="PRU00284"/>
    </source>
</evidence>
<keyword evidence="5 9" id="KW-0472">Membrane</keyword>
<feature type="domain" description="Methyl-accepting transducer" evidence="10">
    <location>
        <begin position="309"/>
        <end position="566"/>
    </location>
</feature>
<sequence>MYIMKKISSKIATMAIVISTITAILIGSISIYQLFSIKNKVIKTQRDILIKNYDISIKQEVQSAISILDGIYKRYERGELTIDKAKEEGANVIRNIRYGKEGYLWIDTIDGVNVVLLGDCKIEGTNRYYEKDSKGNSFMKSIIENGKKDDGGFTEYYFPKQGGTKELPKRAYSKLYKPFNWVIGTGNYIDSIHSIVDKNQSELETKIHDKIIVIFIILVMGIIVASIVGIIVGEKISKPILFITNLIKKITEFDLVNDSSYNVILKYKDETGTIGKSVLNLEEHLRSIFKELKQNSDNVCSSSKVLSQSSQSTVQSINAVGKTLEELAKGSVDQAKDSQEIVESMASFADKINLMVDASNKVNEFLKETDKVNIQGKDSMDLLNEKFEDNRVSLKLVSNDINELSTKSSSIGNIVNQIEEIADQTNLLALNAAIEAARAGEHGKGFAVVAEEVRKLSEQVQMATQQIASEIESIQEQIAKSKDNMNNSEHVILEVNSAVDETQKIFEAIEKSNKNTINEINGLYKNIMNVSSDKDKILESVDSISAISEESAAGLQEVSASMTEQTQMTQNAMDTVKNLQNVVVSLNDIVSKFKI</sequence>
<accession>A0A9Q1UWM6</accession>
<evidence type="ECO:0000256" key="6">
    <source>
        <dbReference type="ARBA" id="ARBA00023224"/>
    </source>
</evidence>
<feature type="coiled-coil region" evidence="8">
    <location>
        <begin position="464"/>
        <end position="491"/>
    </location>
</feature>
<evidence type="ECO:0000259" key="10">
    <source>
        <dbReference type="PROSITE" id="PS50111"/>
    </source>
</evidence>
<dbReference type="GO" id="GO:0005886">
    <property type="term" value="C:plasma membrane"/>
    <property type="evidence" value="ECO:0007669"/>
    <property type="project" value="UniProtKB-SubCell"/>
</dbReference>
<dbReference type="PANTHER" id="PTHR32089:SF112">
    <property type="entry name" value="LYSOZYME-LIKE PROTEIN-RELATED"/>
    <property type="match status" value="1"/>
</dbReference>
<dbReference type="InterPro" id="IPR033480">
    <property type="entry name" value="sCache_2"/>
</dbReference>
<dbReference type="Gene3D" id="6.10.340.10">
    <property type="match status" value="1"/>
</dbReference>
<keyword evidence="8" id="KW-0175">Coiled coil</keyword>
<evidence type="ECO:0000313" key="11">
    <source>
        <dbReference type="EMBL" id="KOA84843.1"/>
    </source>
</evidence>
<dbReference type="InterPro" id="IPR004089">
    <property type="entry name" value="MCPsignal_dom"/>
</dbReference>
<name>A0A9Q1UWM6_CLOBO</name>
<dbReference type="Pfam" id="PF00015">
    <property type="entry name" value="MCPsignal"/>
    <property type="match status" value="1"/>
</dbReference>
<dbReference type="EMBL" id="LGVR01000062">
    <property type="protein sequence ID" value="KOA84843.1"/>
    <property type="molecule type" value="Genomic_DNA"/>
</dbReference>